<evidence type="ECO:0000256" key="1">
    <source>
        <dbReference type="SAM" id="MobiDB-lite"/>
    </source>
</evidence>
<comment type="caution">
    <text evidence="2">The sequence shown here is derived from an EMBL/GenBank/DDBJ whole genome shotgun (WGS) entry which is preliminary data.</text>
</comment>
<organism evidence="2 3">
    <name type="scientific">Solibacillus palustris</name>
    <dbReference type="NCBI Taxonomy" id="2908203"/>
    <lineage>
        <taxon>Bacteria</taxon>
        <taxon>Bacillati</taxon>
        <taxon>Bacillota</taxon>
        <taxon>Bacilli</taxon>
        <taxon>Bacillales</taxon>
        <taxon>Caryophanaceae</taxon>
        <taxon>Solibacillus</taxon>
    </lineage>
</organism>
<dbReference type="Proteomes" id="UP001316087">
    <property type="component" value="Unassembled WGS sequence"/>
</dbReference>
<sequence length="107" mass="12540">MTYYSRQNRMQMPQQQFGPPPIARQPFGYPMQNSFTPPRNSNYPMYPQNPYSYGQGQQPFSPYQQMPMQRPNERPDHLNTIMGHMGTINNGLNMIKQFSSIMSIFRG</sequence>
<evidence type="ECO:0000313" key="2">
    <source>
        <dbReference type="EMBL" id="MCH7323379.1"/>
    </source>
</evidence>
<accession>A0ABS9UH22</accession>
<keyword evidence="3" id="KW-1185">Reference proteome</keyword>
<feature type="region of interest" description="Disordered" evidence="1">
    <location>
        <begin position="1"/>
        <end position="77"/>
    </location>
</feature>
<reference evidence="2 3" key="1">
    <citation type="submission" date="2022-03" db="EMBL/GenBank/DDBJ databases">
        <authorList>
            <person name="Jo J.-H."/>
            <person name="Im W.-T."/>
        </authorList>
    </citation>
    <scope>NUCLEOTIDE SEQUENCE [LARGE SCALE GENOMIC DNA]</scope>
    <source>
        <strain evidence="2 3">MA9</strain>
    </source>
</reference>
<name>A0ABS9UH22_9BACL</name>
<dbReference type="RefSeq" id="WP_241370550.1">
    <property type="nucleotide sequence ID" value="NZ_JAKZFC010000007.1"/>
</dbReference>
<feature type="compositionally biased region" description="Polar residues" evidence="1">
    <location>
        <begin position="31"/>
        <end position="67"/>
    </location>
</feature>
<proteinExistence type="predicted"/>
<evidence type="ECO:0008006" key="4">
    <source>
        <dbReference type="Google" id="ProtNLM"/>
    </source>
</evidence>
<evidence type="ECO:0000313" key="3">
    <source>
        <dbReference type="Proteomes" id="UP001316087"/>
    </source>
</evidence>
<gene>
    <name evidence="2" type="ORF">LZ480_16000</name>
</gene>
<protein>
    <recommendedName>
        <fullName evidence="4">Spore coat protein</fullName>
    </recommendedName>
</protein>
<dbReference type="EMBL" id="JAKZFC010000007">
    <property type="protein sequence ID" value="MCH7323379.1"/>
    <property type="molecule type" value="Genomic_DNA"/>
</dbReference>